<name>A0A8H3HUE9_9AGAM</name>
<keyword evidence="9" id="KW-0472">Membrane</keyword>
<dbReference type="PANTHER" id="PTHR24304:SF2">
    <property type="entry name" value="24-HYDROXYCHOLESTEROL 7-ALPHA-HYDROXYLASE"/>
    <property type="match status" value="1"/>
</dbReference>
<evidence type="ECO:0000256" key="8">
    <source>
        <dbReference type="ARBA" id="ARBA00023033"/>
    </source>
</evidence>
<comment type="cofactor">
    <cofactor evidence="1 10">
        <name>heme</name>
        <dbReference type="ChEBI" id="CHEBI:30413"/>
    </cofactor>
</comment>
<dbReference type="Gene3D" id="1.10.630.10">
    <property type="entry name" value="Cytochrome P450"/>
    <property type="match status" value="1"/>
</dbReference>
<dbReference type="InterPro" id="IPR017972">
    <property type="entry name" value="Cyt_P450_CS"/>
</dbReference>
<dbReference type="FunFam" id="1.10.630.10:FF:000033">
    <property type="entry name" value="14-alpha sterol demethylase"/>
    <property type="match status" value="1"/>
</dbReference>
<keyword evidence="7 10" id="KW-0408">Iron</keyword>
<comment type="caution">
    <text evidence="12">The sequence shown here is derived from an EMBL/GenBank/DDBJ whole genome shotgun (WGS) entry which is preliminary data.</text>
</comment>
<dbReference type="PRINTS" id="PR00385">
    <property type="entry name" value="P450"/>
</dbReference>
<gene>
    <name evidence="12" type="ORF">RDB_LOCUS24129</name>
</gene>
<evidence type="ECO:0000256" key="11">
    <source>
        <dbReference type="RuleBase" id="RU000461"/>
    </source>
</evidence>
<dbReference type="EMBL" id="CAJNJQ010000488">
    <property type="protein sequence ID" value="CAE7081516.1"/>
    <property type="molecule type" value="Genomic_DNA"/>
</dbReference>
<keyword evidence="8 11" id="KW-0503">Monooxygenase</keyword>
<evidence type="ECO:0000313" key="12">
    <source>
        <dbReference type="EMBL" id="CAE7081516.1"/>
    </source>
</evidence>
<evidence type="ECO:0000256" key="3">
    <source>
        <dbReference type="ARBA" id="ARBA00010617"/>
    </source>
</evidence>
<comment type="subcellular location">
    <subcellularLocation>
        <location evidence="2">Membrane</location>
    </subcellularLocation>
</comment>
<keyword evidence="4 10" id="KW-0349">Heme</keyword>
<evidence type="ECO:0008006" key="14">
    <source>
        <dbReference type="Google" id="ProtNLM"/>
    </source>
</evidence>
<dbReference type="PANTHER" id="PTHR24304">
    <property type="entry name" value="CYTOCHROME P450 FAMILY 7"/>
    <property type="match status" value="1"/>
</dbReference>
<evidence type="ECO:0000313" key="13">
    <source>
        <dbReference type="Proteomes" id="UP000663827"/>
    </source>
</evidence>
<dbReference type="AlphaFoldDB" id="A0A8H3HUE9"/>
<dbReference type="GO" id="GO:0004497">
    <property type="term" value="F:monooxygenase activity"/>
    <property type="evidence" value="ECO:0007669"/>
    <property type="project" value="UniProtKB-KW"/>
</dbReference>
<evidence type="ECO:0000256" key="7">
    <source>
        <dbReference type="ARBA" id="ARBA00023004"/>
    </source>
</evidence>
<dbReference type="GO" id="GO:0016705">
    <property type="term" value="F:oxidoreductase activity, acting on paired donors, with incorporation or reduction of molecular oxygen"/>
    <property type="evidence" value="ECO:0007669"/>
    <property type="project" value="InterPro"/>
</dbReference>
<evidence type="ECO:0000256" key="4">
    <source>
        <dbReference type="ARBA" id="ARBA00022617"/>
    </source>
</evidence>
<keyword evidence="6 11" id="KW-0560">Oxidoreductase</keyword>
<protein>
    <recommendedName>
        <fullName evidence="14">Lanosterol 14-alpha-demethylase</fullName>
    </recommendedName>
</protein>
<dbReference type="GO" id="GO:0016020">
    <property type="term" value="C:membrane"/>
    <property type="evidence" value="ECO:0007669"/>
    <property type="project" value="UniProtKB-SubCell"/>
</dbReference>
<feature type="binding site" description="axial binding residue" evidence="10">
    <location>
        <position position="452"/>
    </location>
    <ligand>
        <name>heme</name>
        <dbReference type="ChEBI" id="CHEBI:30413"/>
    </ligand>
    <ligandPart>
        <name>Fe</name>
        <dbReference type="ChEBI" id="CHEBI:18248"/>
    </ligandPart>
</feature>
<dbReference type="GO" id="GO:0020037">
    <property type="term" value="F:heme binding"/>
    <property type="evidence" value="ECO:0007669"/>
    <property type="project" value="InterPro"/>
</dbReference>
<evidence type="ECO:0000256" key="6">
    <source>
        <dbReference type="ARBA" id="ARBA00023002"/>
    </source>
</evidence>
<dbReference type="GO" id="GO:0005506">
    <property type="term" value="F:iron ion binding"/>
    <property type="evidence" value="ECO:0007669"/>
    <property type="project" value="InterPro"/>
</dbReference>
<dbReference type="InterPro" id="IPR001128">
    <property type="entry name" value="Cyt_P450"/>
</dbReference>
<evidence type="ECO:0000256" key="5">
    <source>
        <dbReference type="ARBA" id="ARBA00022723"/>
    </source>
</evidence>
<comment type="similarity">
    <text evidence="3 11">Belongs to the cytochrome P450 family.</text>
</comment>
<dbReference type="Proteomes" id="UP000663827">
    <property type="component" value="Unassembled WGS sequence"/>
</dbReference>
<dbReference type="PROSITE" id="PS00086">
    <property type="entry name" value="CYTOCHROME_P450"/>
    <property type="match status" value="1"/>
</dbReference>
<evidence type="ECO:0000256" key="9">
    <source>
        <dbReference type="ARBA" id="ARBA00023136"/>
    </source>
</evidence>
<dbReference type="InterPro" id="IPR036396">
    <property type="entry name" value="Cyt_P450_sf"/>
</dbReference>
<accession>A0A8H3HUE9</accession>
<dbReference type="SUPFAM" id="SSF48264">
    <property type="entry name" value="Cytochrome P450"/>
    <property type="match status" value="1"/>
</dbReference>
<dbReference type="InterPro" id="IPR050529">
    <property type="entry name" value="CYP450_sterol_14alpha_dmase"/>
</dbReference>
<evidence type="ECO:0000256" key="1">
    <source>
        <dbReference type="ARBA" id="ARBA00001971"/>
    </source>
</evidence>
<dbReference type="InterPro" id="IPR002403">
    <property type="entry name" value="Cyt_P450_E_grp-IV"/>
</dbReference>
<evidence type="ECO:0000256" key="2">
    <source>
        <dbReference type="ARBA" id="ARBA00004370"/>
    </source>
</evidence>
<evidence type="ECO:0000256" key="10">
    <source>
        <dbReference type="PIRSR" id="PIRSR602403-1"/>
    </source>
</evidence>
<dbReference type="PRINTS" id="PR00465">
    <property type="entry name" value="EP450IV"/>
</dbReference>
<dbReference type="CDD" id="cd11042">
    <property type="entry name" value="CYP51-like"/>
    <property type="match status" value="1"/>
</dbReference>
<sequence>MCIIVNAIAQLVIPIDPSLPPRVFYILPYIGSAIEYGNDPIGFLSSCRKKYGDVFTFVLLGRRMTVALGPKGSNFVLGGKSSQVSAEEAYTHLTTPVFGKGVVFDVPNQVFMEQKKFIKSGLTTENLRAYVNMISEETATFLNKDLVGSPGGKEWGRFHVADTLAGLTILTASRTLQGREVRSSLDKTFSQVYKDLDGGFTPLNFMFASLPLPSYWRRDRAQRKMSDFYANIIKNRREENREDEHDMISVLASKEYKDGSPLGDREIAHLMIALLMAGQHTSSSTSSWALLHLADRPDVVEQLIAEQEEVLSDKDGSLRPLTYEDLQNLPVLNSVIRETLRMHPPIHSIMRKCIQDIVVPVSLASSGSGSTYVVPKGHFLLTSPALSQVDPDVWLNASEWDPSRWLDPNGAAAQAESLYLGDQGEKVDYGWGMVSKGTESPYQPFGAGRHRCIGEKFAYVQLGTILSTVVRTIETRLDSGVPAHNYHTMIVQPKEPCTIQFRFRDKKSE</sequence>
<organism evidence="12 13">
    <name type="scientific">Rhizoctonia solani</name>
    <dbReference type="NCBI Taxonomy" id="456999"/>
    <lineage>
        <taxon>Eukaryota</taxon>
        <taxon>Fungi</taxon>
        <taxon>Dikarya</taxon>
        <taxon>Basidiomycota</taxon>
        <taxon>Agaricomycotina</taxon>
        <taxon>Agaricomycetes</taxon>
        <taxon>Cantharellales</taxon>
        <taxon>Ceratobasidiaceae</taxon>
        <taxon>Rhizoctonia</taxon>
    </lineage>
</organism>
<dbReference type="Pfam" id="PF00067">
    <property type="entry name" value="p450"/>
    <property type="match status" value="1"/>
</dbReference>
<keyword evidence="5 10" id="KW-0479">Metal-binding</keyword>
<proteinExistence type="inferred from homology"/>
<reference evidence="12" key="1">
    <citation type="submission" date="2021-01" db="EMBL/GenBank/DDBJ databases">
        <authorList>
            <person name="Kaushik A."/>
        </authorList>
    </citation>
    <scope>NUCLEOTIDE SEQUENCE</scope>
    <source>
        <strain evidence="12">AG5</strain>
    </source>
</reference>